<protein>
    <submittedName>
        <fullName evidence="2">UDP-N-acetyl glucosamine 2-epimerase</fullName>
    </submittedName>
</protein>
<dbReference type="PANTHER" id="PTHR43174:SF3">
    <property type="entry name" value="UDP-N-ACETYLGLUCOSAMINE 2-EPIMERASE"/>
    <property type="match status" value="1"/>
</dbReference>
<reference evidence="2" key="1">
    <citation type="submission" date="2020-09" db="EMBL/GenBank/DDBJ databases">
        <title>Desulfogranum mesoprofundum gen. nov., sp. nov., a novel mesophilic, sulfate-reducing chemolithoautotroph isolated from a deep-sea hydrothermal vent chimney in the Suiyo Seamount.</title>
        <authorList>
            <person name="Hashimoto Y."/>
            <person name="Nakagawa S."/>
        </authorList>
    </citation>
    <scope>NUCLEOTIDE SEQUENCE</scope>
    <source>
        <strain evidence="2">KT2</strain>
    </source>
</reference>
<dbReference type="GO" id="GO:0006047">
    <property type="term" value="P:UDP-N-acetylglucosamine metabolic process"/>
    <property type="evidence" value="ECO:0007669"/>
    <property type="project" value="InterPro"/>
</dbReference>
<feature type="domain" description="UDP-N-acetylglucosamine 2-epimerase" evidence="1">
    <location>
        <begin position="26"/>
        <end position="356"/>
    </location>
</feature>
<dbReference type="AlphaFoldDB" id="A0A8D5FLZ2"/>
<dbReference type="InterPro" id="IPR020004">
    <property type="entry name" value="UDP-GlcNAc_Epase"/>
</dbReference>
<dbReference type="CDD" id="cd03786">
    <property type="entry name" value="GTB_UDP-GlcNAc_2-Epimerase"/>
    <property type="match status" value="1"/>
</dbReference>
<dbReference type="InterPro" id="IPR003331">
    <property type="entry name" value="UDP_GlcNAc_Epimerase_2_dom"/>
</dbReference>
<evidence type="ECO:0000259" key="1">
    <source>
        <dbReference type="Pfam" id="PF02350"/>
    </source>
</evidence>
<dbReference type="Pfam" id="PF02350">
    <property type="entry name" value="Epimerase_2"/>
    <property type="match status" value="1"/>
</dbReference>
<dbReference type="PANTHER" id="PTHR43174">
    <property type="entry name" value="UDP-N-ACETYLGLUCOSAMINE 2-EPIMERASE"/>
    <property type="match status" value="1"/>
</dbReference>
<name>A0A8D5FLZ2_9BACT</name>
<accession>A0A8D5FLZ2</accession>
<dbReference type="Proteomes" id="UP000826725">
    <property type="component" value="Chromosome"/>
</dbReference>
<evidence type="ECO:0000313" key="2">
    <source>
        <dbReference type="EMBL" id="BCL60674.1"/>
    </source>
</evidence>
<dbReference type="GO" id="GO:0004553">
    <property type="term" value="F:hydrolase activity, hydrolyzing O-glycosyl compounds"/>
    <property type="evidence" value="ECO:0007669"/>
    <property type="project" value="InterPro"/>
</dbReference>
<dbReference type="InterPro" id="IPR029767">
    <property type="entry name" value="WecB-like"/>
</dbReference>
<dbReference type="EMBL" id="AP024086">
    <property type="protein sequence ID" value="BCL60674.1"/>
    <property type="molecule type" value="Genomic_DNA"/>
</dbReference>
<gene>
    <name evidence="2" type="primary">neuC</name>
    <name evidence="2" type="ORF">DGMP_13670</name>
</gene>
<sequence>MKKIVFITGTRADFGKLKSLIHVVADSDDFEYSIFATGMHMLYRYGMTVEEIHKAGFTNIFTYMNQVHGEPMEMVLANTITGLSRYLHEYRPDMLIVHGDRVEAMAGAISGALRNILVGHVEGGELSGTIDDLIRHSVTKLAHIHFVANREAENRLLQLGEQPETIHIIGSPDIDVMLSNDLPDIQEVREYYDIPYKSYVLVLYHPVTTELDSLAENVRELVDSIIEYDMNYVVIYPNNDSGSEHIFNEYERLGARENIRIFPSLRFEYFLTLLKNARFILGNSSAGIHEAPVFGIPSVNIGSRQKDRFSYCSIINVGNTRAEILDGMERAEKNGVFEPSSFFGIGKSAEKFLDVIQKGSLWKTPKQKNFQNISFSSPES</sequence>
<organism evidence="2 3">
    <name type="scientific">Desulfomarina profundi</name>
    <dbReference type="NCBI Taxonomy" id="2772557"/>
    <lineage>
        <taxon>Bacteria</taxon>
        <taxon>Pseudomonadati</taxon>
        <taxon>Thermodesulfobacteriota</taxon>
        <taxon>Desulfobulbia</taxon>
        <taxon>Desulfobulbales</taxon>
        <taxon>Desulfobulbaceae</taxon>
        <taxon>Desulfomarina</taxon>
    </lineage>
</organism>
<dbReference type="NCBIfam" id="TIGR03568">
    <property type="entry name" value="NeuC_NnaA"/>
    <property type="match status" value="1"/>
</dbReference>
<proteinExistence type="predicted"/>
<keyword evidence="3" id="KW-1185">Reference proteome</keyword>
<dbReference type="KEGG" id="dbk:DGMP_13670"/>
<dbReference type="RefSeq" id="WP_228856779.1">
    <property type="nucleotide sequence ID" value="NZ_AP024086.1"/>
</dbReference>
<evidence type="ECO:0000313" key="3">
    <source>
        <dbReference type="Proteomes" id="UP000826725"/>
    </source>
</evidence>